<dbReference type="CDD" id="cd00063">
    <property type="entry name" value="FN3"/>
    <property type="match status" value="3"/>
</dbReference>
<dbReference type="InterPro" id="IPR036179">
    <property type="entry name" value="Ig-like_dom_sf"/>
</dbReference>
<evidence type="ECO:0000313" key="5">
    <source>
        <dbReference type="WBParaSite" id="nRc.2.0.1.t02628-RA"/>
    </source>
</evidence>
<dbReference type="InterPro" id="IPR013783">
    <property type="entry name" value="Ig-like_fold"/>
</dbReference>
<feature type="domain" description="Fibronectin type-III" evidence="3">
    <location>
        <begin position="379"/>
        <end position="480"/>
    </location>
</feature>
<dbReference type="WBParaSite" id="nRc.2.0.1.t02628-RA">
    <property type="protein sequence ID" value="nRc.2.0.1.t02628-RA"/>
    <property type="gene ID" value="nRc.2.0.1.g02628"/>
</dbReference>
<dbReference type="Pfam" id="PF00041">
    <property type="entry name" value="fn3"/>
    <property type="match status" value="1"/>
</dbReference>
<evidence type="ECO:0000259" key="3">
    <source>
        <dbReference type="PROSITE" id="PS50853"/>
    </source>
</evidence>
<organism evidence="4 5">
    <name type="scientific">Romanomermis culicivorax</name>
    <name type="common">Nematode worm</name>
    <dbReference type="NCBI Taxonomy" id="13658"/>
    <lineage>
        <taxon>Eukaryota</taxon>
        <taxon>Metazoa</taxon>
        <taxon>Ecdysozoa</taxon>
        <taxon>Nematoda</taxon>
        <taxon>Enoplea</taxon>
        <taxon>Dorylaimia</taxon>
        <taxon>Mermithida</taxon>
        <taxon>Mermithoidea</taxon>
        <taxon>Mermithidae</taxon>
        <taxon>Romanomermis</taxon>
    </lineage>
</organism>
<dbReference type="InterPro" id="IPR003598">
    <property type="entry name" value="Ig_sub2"/>
</dbReference>
<dbReference type="PROSITE" id="PS50853">
    <property type="entry name" value="FN3"/>
    <property type="match status" value="2"/>
</dbReference>
<feature type="domain" description="Ig-like" evidence="2">
    <location>
        <begin position="3"/>
        <end position="91"/>
    </location>
</feature>
<dbReference type="Proteomes" id="UP000887565">
    <property type="component" value="Unplaced"/>
</dbReference>
<dbReference type="PANTHER" id="PTHR13817">
    <property type="entry name" value="TITIN"/>
    <property type="match status" value="1"/>
</dbReference>
<proteinExistence type="predicted"/>
<dbReference type="AlphaFoldDB" id="A0A915HKY2"/>
<dbReference type="SUPFAM" id="SSF49265">
    <property type="entry name" value="Fibronectin type III"/>
    <property type="match status" value="2"/>
</dbReference>
<dbReference type="OMA" id="NEDWHEV"/>
<sequence>HAPQFVSAINQTIKKVIGSSVDLDCDVDAAPLPTKKWTDLDGNQFEIDGEKRQLLENGTLRINHLRLYDSDTYFCDVVNKFGMNQARRVLDIYKPTYFTLQLETNEKSLVAGDDVELICAAESDERLKIDYIWTKNDRRLNNGDDRTQFREQNRLRLTNIAGKDSGLYACTAQTEVDEIRTEMKLIVKDVPDAPMITNVQCMETQALIKWTASSDNNDKIKEYFVEYETNFHPGVWKSGLIEKSSDSKNEYEAAINLSPWVVHSFRVSAANSFGRGLPGYIDHVKCRTSPSIPFTNPDNVTVYGTKKDNLIINWQVRLRNEDWHEVQIEDPEQNVLEIDGVPTYKKFEVQVRARNSAGLSNKIPFIVYGFSGQDVPSVAPEKFRVVESNATHVLFAWDPINEQFLNGPLAGYFVKVWPISQVRKRSVVGLTWEIFVPPNQNKAFVKDLKPMKSYAANLVASNSKYNSTPSEIVRFATPEGLIYTKLEICDSDSRSFNKKKPSSEALCDSDFIARNIFKFTSVG</sequence>
<dbReference type="SMART" id="SM00060">
    <property type="entry name" value="FN3"/>
    <property type="match status" value="3"/>
</dbReference>
<dbReference type="InterPro" id="IPR003599">
    <property type="entry name" value="Ig_sub"/>
</dbReference>
<evidence type="ECO:0000313" key="4">
    <source>
        <dbReference type="Proteomes" id="UP000887565"/>
    </source>
</evidence>
<dbReference type="InterPro" id="IPR003961">
    <property type="entry name" value="FN3_dom"/>
</dbReference>
<dbReference type="InterPro" id="IPR007110">
    <property type="entry name" value="Ig-like_dom"/>
</dbReference>
<dbReference type="PROSITE" id="PS50835">
    <property type="entry name" value="IG_LIKE"/>
    <property type="match status" value="2"/>
</dbReference>
<keyword evidence="4" id="KW-1185">Reference proteome</keyword>
<dbReference type="Gene3D" id="2.60.40.10">
    <property type="entry name" value="Immunoglobulins"/>
    <property type="match status" value="5"/>
</dbReference>
<dbReference type="SUPFAM" id="SSF48726">
    <property type="entry name" value="Immunoglobulin"/>
    <property type="match status" value="2"/>
</dbReference>
<dbReference type="InterPro" id="IPR013098">
    <property type="entry name" value="Ig_I-set"/>
</dbReference>
<feature type="domain" description="Ig-like" evidence="2">
    <location>
        <begin position="95"/>
        <end position="186"/>
    </location>
</feature>
<dbReference type="SMART" id="SM00409">
    <property type="entry name" value="IG"/>
    <property type="match status" value="2"/>
</dbReference>
<dbReference type="InterPro" id="IPR050964">
    <property type="entry name" value="Striated_Muscle_Regulatory"/>
</dbReference>
<dbReference type="Pfam" id="PF13927">
    <property type="entry name" value="Ig_3"/>
    <property type="match status" value="1"/>
</dbReference>
<dbReference type="SMART" id="SM00408">
    <property type="entry name" value="IGc2"/>
    <property type="match status" value="2"/>
</dbReference>
<dbReference type="Pfam" id="PF07679">
    <property type="entry name" value="I-set"/>
    <property type="match status" value="1"/>
</dbReference>
<protein>
    <submittedName>
        <fullName evidence="5">Uncharacterized protein</fullName>
    </submittedName>
</protein>
<evidence type="ECO:0000259" key="2">
    <source>
        <dbReference type="PROSITE" id="PS50835"/>
    </source>
</evidence>
<feature type="domain" description="Fibronectin type-III" evidence="3">
    <location>
        <begin position="190"/>
        <end position="291"/>
    </location>
</feature>
<reference evidence="5" key="1">
    <citation type="submission" date="2022-11" db="UniProtKB">
        <authorList>
            <consortium name="WormBaseParasite"/>
        </authorList>
    </citation>
    <scope>IDENTIFICATION</scope>
</reference>
<dbReference type="InterPro" id="IPR036116">
    <property type="entry name" value="FN3_sf"/>
</dbReference>
<dbReference type="PANTHER" id="PTHR13817:SF175">
    <property type="entry name" value="IG-LIKE AND FIBRONECTIN TYPE-III DOMAIN-CONTAINING PROTEIN C27B7.7"/>
    <property type="match status" value="1"/>
</dbReference>
<accession>A0A915HKY2</accession>
<name>A0A915HKY2_ROMCU</name>
<evidence type="ECO:0000256" key="1">
    <source>
        <dbReference type="ARBA" id="ARBA00022737"/>
    </source>
</evidence>
<keyword evidence="1" id="KW-0677">Repeat</keyword>